<dbReference type="Gene3D" id="3.40.50.720">
    <property type="entry name" value="NAD(P)-binding Rossmann-like Domain"/>
    <property type="match status" value="1"/>
</dbReference>
<organism evidence="2 3">
    <name type="scientific">Phytoactinopolyspora mesophila</name>
    <dbReference type="NCBI Taxonomy" id="2650750"/>
    <lineage>
        <taxon>Bacteria</taxon>
        <taxon>Bacillati</taxon>
        <taxon>Actinomycetota</taxon>
        <taxon>Actinomycetes</taxon>
        <taxon>Jiangellales</taxon>
        <taxon>Jiangellaceae</taxon>
        <taxon>Phytoactinopolyspora</taxon>
    </lineage>
</organism>
<name>A0A7K3MAA2_9ACTN</name>
<dbReference type="Pfam" id="PF13460">
    <property type="entry name" value="NAD_binding_10"/>
    <property type="match status" value="1"/>
</dbReference>
<sequence>MKILVTGATGSIGRLVVDHLLAAGADDVRALTTNPSKAALPPSVEVAVGYVGDPQTLPEALKDVDRMYLAPVPETAKEAATLAAQSGVRHIVDLSGPEESWWHSVASGVEESGAEWTHLWPGEFMENSEIWADQIRNTGVVRDAYGEAANAMIAMSDVAAIAAESLLGDGHAGQSYLLTGPETLTLRQKVHRIGQALGREIPFVEISHEEAVEELTPAMGEYAQWYVDGYADLAKTPQPVSPTFEDVMARPATSFAQWANDHVHLFR</sequence>
<dbReference type="PANTHER" id="PTHR43162">
    <property type="match status" value="1"/>
</dbReference>
<dbReference type="InterPro" id="IPR016040">
    <property type="entry name" value="NAD(P)-bd_dom"/>
</dbReference>
<gene>
    <name evidence="2" type="ORF">F7O44_24615</name>
</gene>
<dbReference type="Gene3D" id="3.90.25.10">
    <property type="entry name" value="UDP-galactose 4-epimerase, domain 1"/>
    <property type="match status" value="1"/>
</dbReference>
<accession>A0A7K3MAA2</accession>
<evidence type="ECO:0000259" key="1">
    <source>
        <dbReference type="Pfam" id="PF13460"/>
    </source>
</evidence>
<dbReference type="RefSeq" id="WP_162452981.1">
    <property type="nucleotide sequence ID" value="NZ_WLZY01000011.1"/>
</dbReference>
<evidence type="ECO:0000313" key="2">
    <source>
        <dbReference type="EMBL" id="NDL60261.1"/>
    </source>
</evidence>
<feature type="domain" description="NAD(P)-binding" evidence="1">
    <location>
        <begin position="7"/>
        <end position="166"/>
    </location>
</feature>
<dbReference type="InterPro" id="IPR051604">
    <property type="entry name" value="Ergot_Alk_Oxidoreductase"/>
</dbReference>
<comment type="caution">
    <text evidence="2">The sequence shown here is derived from an EMBL/GenBank/DDBJ whole genome shotgun (WGS) entry which is preliminary data.</text>
</comment>
<reference evidence="2 3" key="1">
    <citation type="submission" date="2019-11" db="EMBL/GenBank/DDBJ databases">
        <authorList>
            <person name="Li X.-J."/>
            <person name="Feng X.-M."/>
        </authorList>
    </citation>
    <scope>NUCLEOTIDE SEQUENCE [LARGE SCALE GENOMIC DNA]</scope>
    <source>
        <strain evidence="2 3">XMNu-373</strain>
    </source>
</reference>
<evidence type="ECO:0000313" key="3">
    <source>
        <dbReference type="Proteomes" id="UP000460435"/>
    </source>
</evidence>
<dbReference type="Proteomes" id="UP000460435">
    <property type="component" value="Unassembled WGS sequence"/>
</dbReference>
<dbReference type="InterPro" id="IPR036291">
    <property type="entry name" value="NAD(P)-bd_dom_sf"/>
</dbReference>
<dbReference type="EMBL" id="WLZY01000011">
    <property type="protein sequence ID" value="NDL60261.1"/>
    <property type="molecule type" value="Genomic_DNA"/>
</dbReference>
<protein>
    <submittedName>
        <fullName evidence="2">NAD(P)H-binding protein</fullName>
    </submittedName>
</protein>
<dbReference type="SUPFAM" id="SSF51735">
    <property type="entry name" value="NAD(P)-binding Rossmann-fold domains"/>
    <property type="match status" value="1"/>
</dbReference>
<keyword evidence="3" id="KW-1185">Reference proteome</keyword>
<dbReference type="AlphaFoldDB" id="A0A7K3MAA2"/>
<dbReference type="PANTHER" id="PTHR43162:SF1">
    <property type="entry name" value="PRESTALK A DIFFERENTIATION PROTEIN A"/>
    <property type="match status" value="1"/>
</dbReference>
<proteinExistence type="predicted"/>